<keyword evidence="6 13" id="KW-0547">Nucleotide-binding</keyword>
<dbReference type="Proteomes" id="UP001162891">
    <property type="component" value="Chromosome"/>
</dbReference>
<keyword evidence="14" id="KW-0175">Coiled coil</keyword>
<gene>
    <name evidence="18" type="ORF">AMOR_23090</name>
</gene>
<feature type="region of interest" description="Disordered" evidence="15">
    <location>
        <begin position="659"/>
        <end position="690"/>
    </location>
</feature>
<proteinExistence type="inferred from homology"/>
<evidence type="ECO:0000256" key="16">
    <source>
        <dbReference type="SAM" id="Phobius"/>
    </source>
</evidence>
<dbReference type="InterPro" id="IPR025199">
    <property type="entry name" value="FtsK_4TM"/>
</dbReference>
<keyword evidence="5 16" id="KW-0812">Transmembrane</keyword>
<dbReference type="Pfam" id="PF01580">
    <property type="entry name" value="FtsK_SpoIIIE"/>
    <property type="match status" value="1"/>
</dbReference>
<evidence type="ECO:0000256" key="12">
    <source>
        <dbReference type="ARBA" id="ARBA00023306"/>
    </source>
</evidence>
<feature type="domain" description="FtsK" evidence="17">
    <location>
        <begin position="517"/>
        <end position="801"/>
    </location>
</feature>
<dbReference type="SUPFAM" id="SSF52540">
    <property type="entry name" value="P-loop containing nucleoside triphosphate hydrolases"/>
    <property type="match status" value="1"/>
</dbReference>
<evidence type="ECO:0000256" key="15">
    <source>
        <dbReference type="SAM" id="MobiDB-lite"/>
    </source>
</evidence>
<comment type="similarity">
    <text evidence="2">Belongs to the FtsK/SpoIIIE/SftA family.</text>
</comment>
<evidence type="ECO:0000256" key="10">
    <source>
        <dbReference type="ARBA" id="ARBA00023125"/>
    </source>
</evidence>
<feature type="transmembrane region" description="Helical" evidence="16">
    <location>
        <begin position="89"/>
        <end position="112"/>
    </location>
</feature>
<dbReference type="Gene3D" id="1.10.10.10">
    <property type="entry name" value="Winged helix-like DNA-binding domain superfamily/Winged helix DNA-binding domain"/>
    <property type="match status" value="1"/>
</dbReference>
<dbReference type="Gene3D" id="3.40.50.300">
    <property type="entry name" value="P-loop containing nucleotide triphosphate hydrolases"/>
    <property type="match status" value="1"/>
</dbReference>
<dbReference type="PROSITE" id="PS50901">
    <property type="entry name" value="FTSK"/>
    <property type="match status" value="1"/>
</dbReference>
<dbReference type="PANTHER" id="PTHR22683:SF41">
    <property type="entry name" value="DNA TRANSLOCASE FTSK"/>
    <property type="match status" value="1"/>
</dbReference>
<keyword evidence="7" id="KW-0159">Chromosome partition</keyword>
<keyword evidence="19" id="KW-1185">Reference proteome</keyword>
<reference evidence="19" key="1">
    <citation type="journal article" date="2022" name="Int. J. Syst. Evol. Microbiol.">
        <title>Anaeromyxobacter oryzae sp. nov., Anaeromyxobacter diazotrophicus sp. nov. and Anaeromyxobacter paludicola sp. nov., isolated from paddy soils.</title>
        <authorList>
            <person name="Itoh H."/>
            <person name="Xu Z."/>
            <person name="Mise K."/>
            <person name="Masuda Y."/>
            <person name="Ushijima N."/>
            <person name="Hayakawa C."/>
            <person name="Shiratori Y."/>
            <person name="Senoo K."/>
        </authorList>
    </citation>
    <scope>NUCLEOTIDE SEQUENCE [LARGE SCALE GENOMIC DNA]</scope>
    <source>
        <strain evidence="19">Red232</strain>
    </source>
</reference>
<evidence type="ECO:0000256" key="11">
    <source>
        <dbReference type="ARBA" id="ARBA00023136"/>
    </source>
</evidence>
<dbReference type="InterPro" id="IPR050206">
    <property type="entry name" value="FtsK/SpoIIIE/SftA"/>
</dbReference>
<keyword evidence="3" id="KW-1003">Cell membrane</keyword>
<evidence type="ECO:0000256" key="1">
    <source>
        <dbReference type="ARBA" id="ARBA00004651"/>
    </source>
</evidence>
<dbReference type="CDD" id="cd01127">
    <property type="entry name" value="TrwB_TraG_TraD_VirD4"/>
    <property type="match status" value="1"/>
</dbReference>
<evidence type="ECO:0000256" key="7">
    <source>
        <dbReference type="ARBA" id="ARBA00022829"/>
    </source>
</evidence>
<evidence type="ECO:0000313" key="19">
    <source>
        <dbReference type="Proteomes" id="UP001162891"/>
    </source>
</evidence>
<evidence type="ECO:0000256" key="5">
    <source>
        <dbReference type="ARBA" id="ARBA00022692"/>
    </source>
</evidence>
<keyword evidence="11 16" id="KW-0472">Membrane</keyword>
<keyword evidence="4" id="KW-0132">Cell division</keyword>
<evidence type="ECO:0000259" key="17">
    <source>
        <dbReference type="PROSITE" id="PS50901"/>
    </source>
</evidence>
<dbReference type="PANTHER" id="PTHR22683">
    <property type="entry name" value="SPORULATION PROTEIN RELATED"/>
    <property type="match status" value="1"/>
</dbReference>
<feature type="compositionally biased region" description="Low complexity" evidence="15">
    <location>
        <begin position="663"/>
        <end position="683"/>
    </location>
</feature>
<feature type="region of interest" description="Disordered" evidence="15">
    <location>
        <begin position="283"/>
        <end position="342"/>
    </location>
</feature>
<feature type="transmembrane region" description="Helical" evidence="16">
    <location>
        <begin position="124"/>
        <end position="148"/>
    </location>
</feature>
<evidence type="ECO:0000256" key="14">
    <source>
        <dbReference type="SAM" id="Coils"/>
    </source>
</evidence>
<feature type="region of interest" description="Disordered" evidence="15">
    <location>
        <begin position="701"/>
        <end position="720"/>
    </location>
</feature>
<dbReference type="SUPFAM" id="SSF46785">
    <property type="entry name" value="Winged helix' DNA-binding domain"/>
    <property type="match status" value="1"/>
</dbReference>
<feature type="transmembrane region" description="Helical" evidence="16">
    <location>
        <begin position="168"/>
        <end position="189"/>
    </location>
</feature>
<evidence type="ECO:0000313" key="18">
    <source>
        <dbReference type="EMBL" id="BDG03313.1"/>
    </source>
</evidence>
<dbReference type="InterPro" id="IPR002543">
    <property type="entry name" value="FtsK_dom"/>
</dbReference>
<feature type="compositionally biased region" description="Basic and acidic residues" evidence="15">
    <location>
        <begin position="310"/>
        <end position="319"/>
    </location>
</feature>
<dbReference type="EMBL" id="AP025591">
    <property type="protein sequence ID" value="BDG03313.1"/>
    <property type="molecule type" value="Genomic_DNA"/>
</dbReference>
<feature type="coiled-coil region" evidence="14">
    <location>
        <begin position="224"/>
        <end position="260"/>
    </location>
</feature>
<dbReference type="Pfam" id="PF17854">
    <property type="entry name" value="FtsK_alpha"/>
    <property type="match status" value="1"/>
</dbReference>
<evidence type="ECO:0000256" key="13">
    <source>
        <dbReference type="PROSITE-ProRule" id="PRU00289"/>
    </source>
</evidence>
<keyword evidence="10" id="KW-0238">DNA-binding</keyword>
<evidence type="ECO:0000256" key="3">
    <source>
        <dbReference type="ARBA" id="ARBA00022475"/>
    </source>
</evidence>
<name>A0ABM7WUY3_9BACT</name>
<dbReference type="RefSeq" id="WP_248361215.1">
    <property type="nucleotide sequence ID" value="NZ_AP025591.1"/>
</dbReference>
<feature type="transmembrane region" description="Helical" evidence="16">
    <location>
        <begin position="44"/>
        <end position="69"/>
    </location>
</feature>
<dbReference type="InterPro" id="IPR041027">
    <property type="entry name" value="FtsK_alpha"/>
</dbReference>
<keyword evidence="9 16" id="KW-1133">Transmembrane helix</keyword>
<evidence type="ECO:0000256" key="9">
    <source>
        <dbReference type="ARBA" id="ARBA00022989"/>
    </source>
</evidence>
<dbReference type="InterPro" id="IPR027417">
    <property type="entry name" value="P-loop_NTPase"/>
</dbReference>
<dbReference type="InterPro" id="IPR018541">
    <property type="entry name" value="Ftsk_gamma"/>
</dbReference>
<evidence type="ECO:0000256" key="8">
    <source>
        <dbReference type="ARBA" id="ARBA00022840"/>
    </source>
</evidence>
<evidence type="ECO:0000256" key="2">
    <source>
        <dbReference type="ARBA" id="ARBA00006474"/>
    </source>
</evidence>
<dbReference type="Pfam" id="PF09397">
    <property type="entry name" value="FtsK_gamma"/>
    <property type="match status" value="1"/>
</dbReference>
<evidence type="ECO:0000256" key="6">
    <source>
        <dbReference type="ARBA" id="ARBA00022741"/>
    </source>
</evidence>
<feature type="transmembrane region" description="Helical" evidence="16">
    <location>
        <begin position="196"/>
        <end position="215"/>
    </location>
</feature>
<dbReference type="Pfam" id="PF13491">
    <property type="entry name" value="FtsK_4TM"/>
    <property type="match status" value="1"/>
</dbReference>
<dbReference type="SMART" id="SM00843">
    <property type="entry name" value="Ftsk_gamma"/>
    <property type="match status" value="1"/>
</dbReference>
<accession>A0ABM7WUY3</accession>
<comment type="subcellular location">
    <subcellularLocation>
        <location evidence="1">Cell membrane</location>
        <topology evidence="1">Multi-pass membrane protein</topology>
    </subcellularLocation>
</comment>
<dbReference type="InterPro" id="IPR036390">
    <property type="entry name" value="WH_DNA-bd_sf"/>
</dbReference>
<keyword evidence="8 13" id="KW-0067">ATP-binding</keyword>
<evidence type="ECO:0000256" key="4">
    <source>
        <dbReference type="ARBA" id="ARBA00022618"/>
    </source>
</evidence>
<feature type="compositionally biased region" description="Basic and acidic residues" evidence="15">
    <location>
        <begin position="9"/>
        <end position="27"/>
    </location>
</feature>
<organism evidence="18 19">
    <name type="scientific">Anaeromyxobacter oryzae</name>
    <dbReference type="NCBI Taxonomy" id="2918170"/>
    <lineage>
        <taxon>Bacteria</taxon>
        <taxon>Pseudomonadati</taxon>
        <taxon>Myxococcota</taxon>
        <taxon>Myxococcia</taxon>
        <taxon>Myxococcales</taxon>
        <taxon>Cystobacterineae</taxon>
        <taxon>Anaeromyxobacteraceae</taxon>
        <taxon>Anaeromyxobacter</taxon>
    </lineage>
</organism>
<dbReference type="Gene3D" id="3.30.980.40">
    <property type="match status" value="1"/>
</dbReference>
<feature type="binding site" evidence="13">
    <location>
        <begin position="534"/>
        <end position="541"/>
    </location>
    <ligand>
        <name>ATP</name>
        <dbReference type="ChEBI" id="CHEBI:30616"/>
    </ligand>
</feature>
<feature type="region of interest" description="Disordered" evidence="15">
    <location>
        <begin position="1"/>
        <end position="35"/>
    </location>
</feature>
<keyword evidence="12" id="KW-0131">Cell cycle</keyword>
<sequence>MGKAKSNRRLSEKERVKRGDEPAEPRGKKGGAPRTGMARDVGAVVLLALALGSGLALATFSSLDGGLIANGLPPANLCGPVGHRVASSVYGLLGFSALVLPFGLGTAAWRLFRGAPPRITIVSAVAYAVLTLAVATLGHLALAGRAPVSFPAGGAVGAALAAWSEGLFSVWGSAIVVTATALVALIVAADVKPQTIGGALFAVGRAVLGFLHRGLADAVDEHRSAVAELRAEEAAERARRAEAEKLAETAEIEADGDEARAEARAVAGALALEEVRRASFDDPAWVGGLEPAPEPEAEEAEPPRRKRKAREPDDARKAAAEPPKLAPPEDAAEEPAAAPLPLAIPSKPEIIVSQAMLDRAKKKKEKKEAPSFAFTQAGAVFRPPSTDLLDAHDEKQKDLDTDSLTRTAEIIVATLKQHGIEGVIKHIRPGPVVTLYEFSPVAGVKLARIENLDKELTMALSATRIRIIAPIPGKGVVGIEVPNKDRATVWLKDILESEAFAAAGGFLPLGLGKNIEGIPYCVDLQRMPHLLIAGTTGSGKSVGLNTMILSMLFRQTPAEVRMIMVDPKMTELSAYEDIPHLLLPVVTDPQKAARALQWAVDEMERRTQILADTGSKDLKSYNGKVEKLRSENKTFEDKDLAHPPKKLVVVDVTAGETEDEAAARAAAEAEAAAHPEGSAAEGGAESKGWRPLPADAVVASPEFEDPTAPPPDDPVAARDEKKLPQKLPYIVVVIDELADLMMTAPREVEISLARLAQKARATGIHLIVATQRPSTDVVTGMIKNNFPARITFRLASRHDSQTIINGPGAETLLGDGDMLVMTATQPVTRVQGAFVSEEELHRVVGFLKEQGKPVYDESILKAREGAGDRGGGDDEEDPVYDQAVDLVSRMEEVSVSKLQREMRLGYNKAAKIIERMEREGIVGPPNGVKPRQVLIRPAGEVSPIPNV</sequence>
<dbReference type="InterPro" id="IPR036388">
    <property type="entry name" value="WH-like_DNA-bd_sf"/>
</dbReference>
<protein>
    <recommendedName>
        <fullName evidence="17">FtsK domain-containing protein</fullName>
    </recommendedName>
</protein>